<dbReference type="AlphaFoldDB" id="A0A146KIT0"/>
<protein>
    <submittedName>
        <fullName evidence="2">Uncharacterized protein</fullName>
    </submittedName>
</protein>
<feature type="non-terminal residue" evidence="2">
    <location>
        <position position="1"/>
    </location>
</feature>
<evidence type="ECO:0000313" key="2">
    <source>
        <dbReference type="EMBL" id="JAP95301.1"/>
    </source>
</evidence>
<gene>
    <name evidence="2" type="ORF">TPC1_11756</name>
</gene>
<evidence type="ECO:0000256" key="1">
    <source>
        <dbReference type="SAM" id="Coils"/>
    </source>
</evidence>
<proteinExistence type="predicted"/>
<name>A0A146KIT0_9EUKA</name>
<accession>A0A146KIT0</accession>
<reference evidence="2" key="1">
    <citation type="submission" date="2015-07" db="EMBL/GenBank/DDBJ databases">
        <title>Adaptation to a free-living lifestyle via gene acquisitions in the diplomonad Trepomonas sp. PC1.</title>
        <authorList>
            <person name="Xu F."/>
            <person name="Jerlstrom-Hultqvist J."/>
            <person name="Kolisko M."/>
            <person name="Simpson A.G.B."/>
            <person name="Roger A.J."/>
            <person name="Svard S.G."/>
            <person name="Andersson J.O."/>
        </authorList>
    </citation>
    <scope>NUCLEOTIDE SEQUENCE</scope>
    <source>
        <strain evidence="2">PC1</strain>
    </source>
</reference>
<organism evidence="2">
    <name type="scientific">Trepomonas sp. PC1</name>
    <dbReference type="NCBI Taxonomy" id="1076344"/>
    <lineage>
        <taxon>Eukaryota</taxon>
        <taxon>Metamonada</taxon>
        <taxon>Diplomonadida</taxon>
        <taxon>Hexamitidae</taxon>
        <taxon>Hexamitinae</taxon>
        <taxon>Trepomonas</taxon>
    </lineage>
</organism>
<feature type="coiled-coil region" evidence="1">
    <location>
        <begin position="405"/>
        <end position="671"/>
    </location>
</feature>
<dbReference type="EMBL" id="GDID01001305">
    <property type="protein sequence ID" value="JAP95301.1"/>
    <property type="molecule type" value="Transcribed_RNA"/>
</dbReference>
<sequence>RNQDLTKDVPDYETQEGLVHIENSCGMCVMDFCHHFTKAKIGLFSRTYCCQCEHQINMLEVETLCFLNCYLYKTQLGDCPKLRRIIVADNIDGNCSLFIENAKKSGYVVETATIQNILQLIQNINVADDGKWTILQQFIQNENSKSNLNKTIVEMTNFVDSENKIEAFQKIYSVFKDNFTIDGIVQIFKEIEFSSKNMWIIATAFASRENKQIYYFALNVANMLKQEFRLSFFCKYYQMLTKQVQETNSTPVAKIEDIIESIFEVQTNGEEQWQTVCSIAQTYDIAISKEAKFAFDAIRSEKSENRIRLFNKLCQMHKNQEQQSQVKETTLCESLAGISATWTEKTKAIILANQLNEYDEQAITATEEEAEQQLLEAVFKREHEFLQQKMCMFVKQRVEAKNLSYVNKDCQNKFLQEELRAAKEKIEQQKATINELEDKMAQSEERHRYETLVTLKAHEKALSANQYEMQEQQKQSLLMLQNEQAVQKELREKDFEQYAKSLQLLEQQFQQVKIEKAQLEKTRSFDQKSKTDTVLVANLKQVIEQKTANINQLEALLEETEKNLQQRVKQLKKNLNDTEEQKIVALQQLSSSYKTMHETLLENKDFLQKEVMKYKQQIDRQKVEIASLTRELDQHVRNDLQKVVNVQSEQLLQLQSQLQNLKSKLDKNNQQFLDINPVLAQMQKVFQKGTIQFIDVLK</sequence>
<keyword evidence="1" id="KW-0175">Coiled coil</keyword>